<reference evidence="9 10" key="1">
    <citation type="submission" date="2018-06" db="EMBL/GenBank/DDBJ databases">
        <authorList>
            <consortium name="Pathogen Informatics"/>
            <person name="Doyle S."/>
        </authorList>
    </citation>
    <scope>NUCLEOTIDE SEQUENCE [LARGE SCALE GENOMIC DNA]</scope>
    <source>
        <strain evidence="9 10">NCTC1934</strain>
    </source>
</reference>
<dbReference type="RefSeq" id="WP_039814728.1">
    <property type="nucleotide sequence ID" value="NZ_UGRY01000007.1"/>
</dbReference>
<feature type="compositionally biased region" description="Low complexity" evidence="6">
    <location>
        <begin position="143"/>
        <end position="157"/>
    </location>
</feature>
<evidence type="ECO:0000256" key="5">
    <source>
        <dbReference type="ARBA" id="ARBA00023157"/>
    </source>
</evidence>
<feature type="chain" id="PRO_5016739361" description="Neocarzinostatin family protein" evidence="8">
    <location>
        <begin position="24"/>
        <end position="191"/>
    </location>
</feature>
<keyword evidence="2" id="KW-0929">Antimicrobial</keyword>
<dbReference type="SUPFAM" id="SSF49319">
    <property type="entry name" value="Actinoxanthin-like"/>
    <property type="match status" value="1"/>
</dbReference>
<protein>
    <recommendedName>
        <fullName evidence="11">Neocarzinostatin family protein</fullName>
    </recommendedName>
</protein>
<gene>
    <name evidence="9" type="ORF">NCTC1934_06601</name>
</gene>
<keyword evidence="5" id="KW-1015">Disulfide bond</keyword>
<dbReference type="Pfam" id="PF00960">
    <property type="entry name" value="Neocarzinostat"/>
    <property type="match status" value="1"/>
</dbReference>
<dbReference type="EMBL" id="UGRY01000007">
    <property type="protein sequence ID" value="SUD49249.1"/>
    <property type="molecule type" value="Genomic_DNA"/>
</dbReference>
<feature type="region of interest" description="Disordered" evidence="6">
    <location>
        <begin position="140"/>
        <end position="160"/>
    </location>
</feature>
<evidence type="ECO:0008006" key="11">
    <source>
        <dbReference type="Google" id="ProtNLM"/>
    </source>
</evidence>
<dbReference type="Gene3D" id="2.60.40.230">
    <property type="entry name" value="Neocarzinostatin-like"/>
    <property type="match status" value="1"/>
</dbReference>
<dbReference type="GO" id="GO:0003677">
    <property type="term" value="F:DNA binding"/>
    <property type="evidence" value="ECO:0007669"/>
    <property type="project" value="UniProtKB-KW"/>
</dbReference>
<keyword evidence="7" id="KW-0812">Transmembrane</keyword>
<evidence type="ECO:0000256" key="6">
    <source>
        <dbReference type="SAM" id="MobiDB-lite"/>
    </source>
</evidence>
<evidence type="ECO:0000256" key="4">
    <source>
        <dbReference type="ARBA" id="ARBA00023125"/>
    </source>
</evidence>
<keyword evidence="7" id="KW-0472">Membrane</keyword>
<sequence length="191" mass="19197">MIRAAAVCSITLAALSVTAPAYAAPEDPPALSVSASSGLTEGQRITVDGSGFRPGLAAVAVGLCTQGFANGLRDCDLEGGATFVNIAADGTIPTVTLTARARFGDIDCTQRQCVIAAAPLPGTEPQSVIDANSAQIPVDFAGSRPPATPTTTTSATRVDSETAGPSMALWSITAALLSAVALAALAERRRL</sequence>
<evidence type="ECO:0000256" key="3">
    <source>
        <dbReference type="ARBA" id="ARBA00023022"/>
    </source>
</evidence>
<dbReference type="InterPro" id="IPR027273">
    <property type="entry name" value="Neocarzinostatin-like"/>
</dbReference>
<keyword evidence="8" id="KW-0732">Signal</keyword>
<organism evidence="9 10">
    <name type="scientific">Nocardia otitidiscaviarum</name>
    <dbReference type="NCBI Taxonomy" id="1823"/>
    <lineage>
        <taxon>Bacteria</taxon>
        <taxon>Bacillati</taxon>
        <taxon>Actinomycetota</taxon>
        <taxon>Actinomycetes</taxon>
        <taxon>Mycobacteriales</taxon>
        <taxon>Nocardiaceae</taxon>
        <taxon>Nocardia</taxon>
    </lineage>
</organism>
<dbReference type="AlphaFoldDB" id="A0A379JKS9"/>
<dbReference type="Proteomes" id="UP000255467">
    <property type="component" value="Unassembled WGS sequence"/>
</dbReference>
<evidence type="ECO:0000256" key="2">
    <source>
        <dbReference type="ARBA" id="ARBA00022529"/>
    </source>
</evidence>
<evidence type="ECO:0000313" key="10">
    <source>
        <dbReference type="Proteomes" id="UP000255467"/>
    </source>
</evidence>
<dbReference type="GO" id="GO:0042742">
    <property type="term" value="P:defense response to bacterium"/>
    <property type="evidence" value="ECO:0007669"/>
    <property type="project" value="UniProtKB-KW"/>
</dbReference>
<accession>A0A379JKS9</accession>
<keyword evidence="10" id="KW-1185">Reference proteome</keyword>
<feature type="signal peptide" evidence="8">
    <location>
        <begin position="1"/>
        <end position="23"/>
    </location>
</feature>
<evidence type="ECO:0000256" key="8">
    <source>
        <dbReference type="SAM" id="SignalP"/>
    </source>
</evidence>
<evidence type="ECO:0000313" key="9">
    <source>
        <dbReference type="EMBL" id="SUD49249.1"/>
    </source>
</evidence>
<dbReference type="PRINTS" id="PR01885">
    <property type="entry name" value="MACROMOMYCIN"/>
</dbReference>
<keyword evidence="7" id="KW-1133">Transmembrane helix</keyword>
<proteinExistence type="inferred from homology"/>
<name>A0A379JKS9_9NOCA</name>
<evidence type="ECO:0000256" key="1">
    <source>
        <dbReference type="ARBA" id="ARBA00010648"/>
    </source>
</evidence>
<dbReference type="InterPro" id="IPR002186">
    <property type="entry name" value="Neocarzinostatin_fam"/>
</dbReference>
<feature type="transmembrane region" description="Helical" evidence="7">
    <location>
        <begin position="167"/>
        <end position="186"/>
    </location>
</feature>
<comment type="similarity">
    <text evidence="1">Belongs to the neocarzinostatin family.</text>
</comment>
<keyword evidence="3" id="KW-0044">Antibiotic</keyword>
<keyword evidence="4" id="KW-0238">DNA-binding</keyword>
<dbReference type="STRING" id="1406858.GCA_000710895_06808"/>
<evidence type="ECO:0000256" key="7">
    <source>
        <dbReference type="SAM" id="Phobius"/>
    </source>
</evidence>